<dbReference type="Proteomes" id="UP000092445">
    <property type="component" value="Unassembled WGS sequence"/>
</dbReference>
<feature type="region of interest" description="Disordered" evidence="1">
    <location>
        <begin position="18"/>
        <end position="48"/>
    </location>
</feature>
<sequence>MKHPGRQATYKRNYCYDASSGQTNAQSNPAGRDISPRNGYRSDDSKTLVSEKQTSYNVFPMCDDFRELAAIQQQWLQETKLFDHDLEDTTDVSTITNSRLLRTQEISENISVTLPANPVETAERVKPRTNGLMPKFSSPICQKRSPASNKLCMDGRRSVSYEEWINNLEDSSCYISHNNHHTRHKFRLINGTDPPGTKEKRHLGSG</sequence>
<dbReference type="VEuPathDB" id="VectorBase:GPAI030528"/>
<dbReference type="EnsemblMetazoa" id="GPAI030528-RA">
    <property type="protein sequence ID" value="GPAI030528-PA"/>
    <property type="gene ID" value="GPAI030528"/>
</dbReference>
<accession>A0A1B0A0C0</accession>
<feature type="compositionally biased region" description="Polar residues" evidence="1">
    <location>
        <begin position="19"/>
        <end position="29"/>
    </location>
</feature>
<reference evidence="2" key="2">
    <citation type="submission" date="2020-05" db="UniProtKB">
        <authorList>
            <consortium name="EnsemblMetazoa"/>
        </authorList>
    </citation>
    <scope>IDENTIFICATION</scope>
    <source>
        <strain evidence="2">IAEA</strain>
    </source>
</reference>
<evidence type="ECO:0000313" key="3">
    <source>
        <dbReference type="Proteomes" id="UP000092445"/>
    </source>
</evidence>
<protein>
    <submittedName>
        <fullName evidence="2">Uncharacterized protein</fullName>
    </submittedName>
</protein>
<evidence type="ECO:0000313" key="2">
    <source>
        <dbReference type="EnsemblMetazoa" id="GPAI030528-PA"/>
    </source>
</evidence>
<dbReference type="AlphaFoldDB" id="A0A1B0A0C0"/>
<reference evidence="3" key="1">
    <citation type="submission" date="2014-03" db="EMBL/GenBank/DDBJ databases">
        <authorList>
            <person name="Aksoy S."/>
            <person name="Warren W."/>
            <person name="Wilson R.K."/>
        </authorList>
    </citation>
    <scope>NUCLEOTIDE SEQUENCE [LARGE SCALE GENOMIC DNA]</scope>
    <source>
        <strain evidence="3">IAEA</strain>
    </source>
</reference>
<proteinExistence type="predicted"/>
<evidence type="ECO:0000256" key="1">
    <source>
        <dbReference type="SAM" id="MobiDB-lite"/>
    </source>
</evidence>
<keyword evidence="3" id="KW-1185">Reference proteome</keyword>
<organism evidence="2 3">
    <name type="scientific">Glossina pallidipes</name>
    <name type="common">Tsetse fly</name>
    <dbReference type="NCBI Taxonomy" id="7398"/>
    <lineage>
        <taxon>Eukaryota</taxon>
        <taxon>Metazoa</taxon>
        <taxon>Ecdysozoa</taxon>
        <taxon>Arthropoda</taxon>
        <taxon>Hexapoda</taxon>
        <taxon>Insecta</taxon>
        <taxon>Pterygota</taxon>
        <taxon>Neoptera</taxon>
        <taxon>Endopterygota</taxon>
        <taxon>Diptera</taxon>
        <taxon>Brachycera</taxon>
        <taxon>Muscomorpha</taxon>
        <taxon>Hippoboscoidea</taxon>
        <taxon>Glossinidae</taxon>
        <taxon>Glossina</taxon>
    </lineage>
</organism>
<name>A0A1B0A0C0_GLOPL</name>